<name>A0ABT9BNJ2_9MICO</name>
<dbReference type="PANTHER" id="PTHR43792">
    <property type="entry name" value="GNAT FAMILY, PUTATIVE (AFU_ORTHOLOGUE AFUA_3G00765)-RELATED-RELATED"/>
    <property type="match status" value="1"/>
</dbReference>
<reference evidence="2 3" key="1">
    <citation type="submission" date="2023-07" db="EMBL/GenBank/DDBJ databases">
        <title>Protaetiibacter sp. nov WY-16 isolated from soil.</title>
        <authorList>
            <person name="Liu B."/>
            <person name="Wan Y."/>
        </authorList>
    </citation>
    <scope>NUCLEOTIDE SEQUENCE [LARGE SCALE GENOMIC DNA]</scope>
    <source>
        <strain evidence="2 3">WY-16</strain>
    </source>
</reference>
<dbReference type="PROSITE" id="PS51186">
    <property type="entry name" value="GNAT"/>
    <property type="match status" value="1"/>
</dbReference>
<dbReference type="PANTHER" id="PTHR43792:SF1">
    <property type="entry name" value="N-ACETYLTRANSFERASE DOMAIN-CONTAINING PROTEIN"/>
    <property type="match status" value="1"/>
</dbReference>
<dbReference type="RefSeq" id="WP_305003019.1">
    <property type="nucleotide sequence ID" value="NZ_JAUQUB010000002.1"/>
</dbReference>
<dbReference type="Pfam" id="PF13302">
    <property type="entry name" value="Acetyltransf_3"/>
    <property type="match status" value="1"/>
</dbReference>
<comment type="caution">
    <text evidence="2">The sequence shown here is derived from an EMBL/GenBank/DDBJ whole genome shotgun (WGS) entry which is preliminary data.</text>
</comment>
<keyword evidence="3" id="KW-1185">Reference proteome</keyword>
<evidence type="ECO:0000313" key="3">
    <source>
        <dbReference type="Proteomes" id="UP001241072"/>
    </source>
</evidence>
<dbReference type="EMBL" id="JAUQUB010000002">
    <property type="protein sequence ID" value="MDO7882585.1"/>
    <property type="molecule type" value="Genomic_DNA"/>
</dbReference>
<dbReference type="Proteomes" id="UP001241072">
    <property type="component" value="Unassembled WGS sequence"/>
</dbReference>
<dbReference type="InterPro" id="IPR016181">
    <property type="entry name" value="Acyl_CoA_acyltransferase"/>
</dbReference>
<evidence type="ECO:0000313" key="2">
    <source>
        <dbReference type="EMBL" id="MDO7882585.1"/>
    </source>
</evidence>
<gene>
    <name evidence="2" type="ORF">Q5716_10145</name>
</gene>
<dbReference type="InterPro" id="IPR000182">
    <property type="entry name" value="GNAT_dom"/>
</dbReference>
<proteinExistence type="predicted"/>
<dbReference type="InterPro" id="IPR051531">
    <property type="entry name" value="N-acetyltransferase"/>
</dbReference>
<protein>
    <submittedName>
        <fullName evidence="2">GNAT family N-acetyltransferase</fullName>
    </submittedName>
</protein>
<evidence type="ECO:0000259" key="1">
    <source>
        <dbReference type="PROSITE" id="PS51186"/>
    </source>
</evidence>
<organism evidence="2 3">
    <name type="scientific">Antiquaquibacter soli</name>
    <dbReference type="NCBI Taxonomy" id="3064523"/>
    <lineage>
        <taxon>Bacteria</taxon>
        <taxon>Bacillati</taxon>
        <taxon>Actinomycetota</taxon>
        <taxon>Actinomycetes</taxon>
        <taxon>Micrococcales</taxon>
        <taxon>Microbacteriaceae</taxon>
        <taxon>Antiquaquibacter</taxon>
    </lineage>
</organism>
<dbReference type="Gene3D" id="3.40.630.30">
    <property type="match status" value="1"/>
</dbReference>
<accession>A0ABT9BNJ2</accession>
<sequence length="178" mass="19766">MGDIRTERLLLRHWRESDREPWAAMNADPEVMEFFPATLTREQADASFDRISAALDERGWGLWAVDLDGEFVGFTGLAPVTVEVPFRGATEVGWRLARHAWGRGLATEAARASLAFAFGELGLDEVVSMTAVLNERSQRVMQRLGMGTSSDDDFEHPSVPVGSPLRPHVLYRLSAPAR</sequence>
<dbReference type="SUPFAM" id="SSF55729">
    <property type="entry name" value="Acyl-CoA N-acyltransferases (Nat)"/>
    <property type="match status" value="1"/>
</dbReference>
<feature type="domain" description="N-acetyltransferase" evidence="1">
    <location>
        <begin position="9"/>
        <end position="176"/>
    </location>
</feature>